<evidence type="ECO:0000313" key="1">
    <source>
        <dbReference type="EMBL" id="APC40822.1"/>
    </source>
</evidence>
<dbReference type="AlphaFoldDB" id="A0A1J0GIS4"/>
<protein>
    <submittedName>
        <fullName evidence="1">Uncharacterized protein</fullName>
    </submittedName>
</protein>
<reference evidence="2" key="1">
    <citation type="journal article" date="2016" name="Front. Microbiol.">
        <title>Complete Genome Sequence of Clostridium estertheticum DSM 8809, a Microbe Identified in Spoiled Vacuum Packed Beef.</title>
        <authorList>
            <person name="Yu Z."/>
            <person name="Gunn L."/>
            <person name="Brennan E."/>
            <person name="Reid R."/>
            <person name="Wall P.G."/>
            <person name="Gaora O.P."/>
            <person name="Hurley D."/>
            <person name="Bolton D."/>
            <person name="Fanning S."/>
        </authorList>
    </citation>
    <scope>NUCLEOTIDE SEQUENCE [LARGE SCALE GENOMIC DNA]</scope>
    <source>
        <strain evidence="2">DSM 8809</strain>
    </source>
</reference>
<dbReference type="Proteomes" id="UP000182569">
    <property type="component" value="Chromosome"/>
</dbReference>
<dbReference type="OrthoDB" id="1936221at2"/>
<name>A0A1J0GIS4_9CLOT</name>
<evidence type="ECO:0000313" key="2">
    <source>
        <dbReference type="Proteomes" id="UP000182569"/>
    </source>
</evidence>
<dbReference type="KEGG" id="ceu:A7L45_12430"/>
<dbReference type="EMBL" id="CP015756">
    <property type="protein sequence ID" value="APC40822.1"/>
    <property type="molecule type" value="Genomic_DNA"/>
</dbReference>
<dbReference type="RefSeq" id="WP_071613112.1">
    <property type="nucleotide sequence ID" value="NZ_CP015756.1"/>
</dbReference>
<sequence>MGTKIQKGLEKHFGNLVTGNTITQDQANKIKSIIHRSEAAKKVDFENSEIMNDYKYKTYLDSNSSNYTNSLRILVAKGEYNSKRRLLAC</sequence>
<proteinExistence type="predicted"/>
<accession>A0A1J0GIS4</accession>
<organism evidence="1 2">
    <name type="scientific">Clostridium estertheticum subsp. estertheticum</name>
    <dbReference type="NCBI Taxonomy" id="1552"/>
    <lineage>
        <taxon>Bacteria</taxon>
        <taxon>Bacillati</taxon>
        <taxon>Bacillota</taxon>
        <taxon>Clostridia</taxon>
        <taxon>Eubacteriales</taxon>
        <taxon>Clostridiaceae</taxon>
        <taxon>Clostridium</taxon>
    </lineage>
</organism>
<gene>
    <name evidence="1" type="ORF">A7L45_12430</name>
</gene>
<keyword evidence="2" id="KW-1185">Reference proteome</keyword>